<evidence type="ECO:0000313" key="2">
    <source>
        <dbReference type="Proteomes" id="UP000054350"/>
    </source>
</evidence>
<dbReference type="VEuPathDB" id="FungiDB:AMAG_20640"/>
<organism evidence="1 2">
    <name type="scientific">Allomyces macrogynus (strain ATCC 38327)</name>
    <name type="common">Allomyces javanicus var. macrogynus</name>
    <dbReference type="NCBI Taxonomy" id="578462"/>
    <lineage>
        <taxon>Eukaryota</taxon>
        <taxon>Fungi</taxon>
        <taxon>Fungi incertae sedis</taxon>
        <taxon>Blastocladiomycota</taxon>
        <taxon>Blastocladiomycetes</taxon>
        <taxon>Blastocladiales</taxon>
        <taxon>Blastocladiaceae</taxon>
        <taxon>Allomyces</taxon>
    </lineage>
</organism>
<evidence type="ECO:0000313" key="1">
    <source>
        <dbReference type="EMBL" id="KNE72946.1"/>
    </source>
</evidence>
<keyword evidence="2" id="KW-1185">Reference proteome</keyword>
<gene>
    <name evidence="1" type="ORF">AMAG_20640</name>
</gene>
<reference evidence="1 2" key="1">
    <citation type="submission" date="2009-11" db="EMBL/GenBank/DDBJ databases">
        <title>Annotation of Allomyces macrogynus ATCC 38327.</title>
        <authorList>
            <consortium name="The Broad Institute Genome Sequencing Platform"/>
            <person name="Russ C."/>
            <person name="Cuomo C."/>
            <person name="Burger G."/>
            <person name="Gray M.W."/>
            <person name="Holland P.W.H."/>
            <person name="King N."/>
            <person name="Lang F.B.F."/>
            <person name="Roger A.J."/>
            <person name="Ruiz-Trillo I."/>
            <person name="Young S.K."/>
            <person name="Zeng Q."/>
            <person name="Gargeya S."/>
            <person name="Fitzgerald M."/>
            <person name="Haas B."/>
            <person name="Abouelleil A."/>
            <person name="Alvarado L."/>
            <person name="Arachchi H.M."/>
            <person name="Berlin A."/>
            <person name="Chapman S.B."/>
            <person name="Gearin G."/>
            <person name="Goldberg J."/>
            <person name="Griggs A."/>
            <person name="Gujja S."/>
            <person name="Hansen M."/>
            <person name="Heiman D."/>
            <person name="Howarth C."/>
            <person name="Larimer J."/>
            <person name="Lui A."/>
            <person name="MacDonald P.J.P."/>
            <person name="McCowen C."/>
            <person name="Montmayeur A."/>
            <person name="Murphy C."/>
            <person name="Neiman D."/>
            <person name="Pearson M."/>
            <person name="Priest M."/>
            <person name="Roberts A."/>
            <person name="Saif S."/>
            <person name="Shea T."/>
            <person name="Sisk P."/>
            <person name="Stolte C."/>
            <person name="Sykes S."/>
            <person name="Wortman J."/>
            <person name="Nusbaum C."/>
            <person name="Birren B."/>
        </authorList>
    </citation>
    <scope>NUCLEOTIDE SEQUENCE [LARGE SCALE GENOMIC DNA]</scope>
    <source>
        <strain evidence="1 2">ATCC 38327</strain>
    </source>
</reference>
<reference evidence="2" key="2">
    <citation type="submission" date="2009-11" db="EMBL/GenBank/DDBJ databases">
        <title>The Genome Sequence of Allomyces macrogynus strain ATCC 38327.</title>
        <authorList>
            <consortium name="The Broad Institute Genome Sequencing Platform"/>
            <person name="Russ C."/>
            <person name="Cuomo C."/>
            <person name="Shea T."/>
            <person name="Young S.K."/>
            <person name="Zeng Q."/>
            <person name="Koehrsen M."/>
            <person name="Haas B."/>
            <person name="Borodovsky M."/>
            <person name="Guigo R."/>
            <person name="Alvarado L."/>
            <person name="Berlin A."/>
            <person name="Borenstein D."/>
            <person name="Chen Z."/>
            <person name="Engels R."/>
            <person name="Freedman E."/>
            <person name="Gellesch M."/>
            <person name="Goldberg J."/>
            <person name="Griggs A."/>
            <person name="Gujja S."/>
            <person name="Heiman D."/>
            <person name="Hepburn T."/>
            <person name="Howarth C."/>
            <person name="Jen D."/>
            <person name="Larson L."/>
            <person name="Lewis B."/>
            <person name="Mehta T."/>
            <person name="Park D."/>
            <person name="Pearson M."/>
            <person name="Roberts A."/>
            <person name="Saif S."/>
            <person name="Shenoy N."/>
            <person name="Sisk P."/>
            <person name="Stolte C."/>
            <person name="Sykes S."/>
            <person name="Walk T."/>
            <person name="White J."/>
            <person name="Yandava C."/>
            <person name="Burger G."/>
            <person name="Gray M.W."/>
            <person name="Holland P.W.H."/>
            <person name="King N."/>
            <person name="Lang F.B.F."/>
            <person name="Roger A.J."/>
            <person name="Ruiz-Trillo I."/>
            <person name="Lander E."/>
            <person name="Nusbaum C."/>
        </authorList>
    </citation>
    <scope>NUCLEOTIDE SEQUENCE [LARGE SCALE GENOMIC DNA]</scope>
    <source>
        <strain evidence="2">ATCC 38327</strain>
    </source>
</reference>
<dbReference type="Proteomes" id="UP000054350">
    <property type="component" value="Unassembled WGS sequence"/>
</dbReference>
<protein>
    <submittedName>
        <fullName evidence="1">Uncharacterized protein</fullName>
    </submittedName>
</protein>
<sequence length="69" mass="7544">MSQLQEFRAKLIDAVGQFAALVADSAKEDIQLSDEDRLLEVRTLPLNSSCSYASLDDGMTVAILAENRV</sequence>
<proteinExistence type="predicted"/>
<accession>A0A0L0TE43</accession>
<dbReference type="AlphaFoldDB" id="A0A0L0TE43"/>
<dbReference type="EMBL" id="GG745386">
    <property type="protein sequence ID" value="KNE72946.1"/>
    <property type="molecule type" value="Genomic_DNA"/>
</dbReference>
<name>A0A0L0TE43_ALLM3</name>